<feature type="transmembrane region" description="Helical" evidence="1">
    <location>
        <begin position="6"/>
        <end position="23"/>
    </location>
</feature>
<reference evidence="2 3" key="1">
    <citation type="submission" date="2019-08" db="EMBL/GenBank/DDBJ databases">
        <authorList>
            <person name="Peeters C."/>
        </authorList>
    </citation>
    <scope>NUCLEOTIDE SEQUENCE [LARGE SCALE GENOMIC DNA]</scope>
    <source>
        <strain evidence="2 3">LMG 31121</strain>
    </source>
</reference>
<gene>
    <name evidence="2" type="ORF">PSP31121_05060</name>
</gene>
<organism evidence="2 3">
    <name type="scientific">Pandoraea sputorum</name>
    <dbReference type="NCBI Taxonomy" id="93222"/>
    <lineage>
        <taxon>Bacteria</taxon>
        <taxon>Pseudomonadati</taxon>
        <taxon>Pseudomonadota</taxon>
        <taxon>Betaproteobacteria</taxon>
        <taxon>Burkholderiales</taxon>
        <taxon>Burkholderiaceae</taxon>
        <taxon>Pandoraea</taxon>
    </lineage>
</organism>
<dbReference type="Proteomes" id="UP000335538">
    <property type="component" value="Unassembled WGS sequence"/>
</dbReference>
<keyword evidence="1" id="KW-0812">Transmembrane</keyword>
<accession>A0A5E5BFV4</accession>
<feature type="transmembrane region" description="Helical" evidence="1">
    <location>
        <begin position="61"/>
        <end position="78"/>
    </location>
</feature>
<evidence type="ECO:0000256" key="1">
    <source>
        <dbReference type="SAM" id="Phobius"/>
    </source>
</evidence>
<keyword evidence="1" id="KW-0472">Membrane</keyword>
<protein>
    <submittedName>
        <fullName evidence="2">Holin</fullName>
    </submittedName>
</protein>
<proteinExistence type="predicted"/>
<name>A0A5E5BFV4_9BURK</name>
<evidence type="ECO:0000313" key="2">
    <source>
        <dbReference type="EMBL" id="VVE85051.1"/>
    </source>
</evidence>
<dbReference type="EMBL" id="CABPSR010000022">
    <property type="protein sequence ID" value="VVE85051.1"/>
    <property type="molecule type" value="Genomic_DNA"/>
</dbReference>
<sequence>MIWVWVFFIANVIVLAGCIWVALSDAVKTGFCGTVGFSAIGLAAVGKLFNPVWMRHAIDGPEVLMLVGMAIVGLWVMGRKVCWMKRGRQHG</sequence>
<dbReference type="RefSeq" id="WP_224796792.1">
    <property type="nucleotide sequence ID" value="NZ_CABPSR010000022.1"/>
</dbReference>
<dbReference type="AlphaFoldDB" id="A0A5E5BFV4"/>
<keyword evidence="1" id="KW-1133">Transmembrane helix</keyword>
<evidence type="ECO:0000313" key="3">
    <source>
        <dbReference type="Proteomes" id="UP000335538"/>
    </source>
</evidence>